<organism evidence="2 3">
    <name type="scientific">Armillaria ostoyae</name>
    <name type="common">Armillaria root rot fungus</name>
    <dbReference type="NCBI Taxonomy" id="47428"/>
    <lineage>
        <taxon>Eukaryota</taxon>
        <taxon>Fungi</taxon>
        <taxon>Dikarya</taxon>
        <taxon>Basidiomycota</taxon>
        <taxon>Agaricomycotina</taxon>
        <taxon>Agaricomycetes</taxon>
        <taxon>Agaricomycetidae</taxon>
        <taxon>Agaricales</taxon>
        <taxon>Marasmiineae</taxon>
        <taxon>Physalacriaceae</taxon>
        <taxon>Armillaria</taxon>
    </lineage>
</organism>
<dbReference type="AlphaFoldDB" id="A0A284QRG2"/>
<keyword evidence="3" id="KW-1185">Reference proteome</keyword>
<evidence type="ECO:0000313" key="3">
    <source>
        <dbReference type="Proteomes" id="UP000219338"/>
    </source>
</evidence>
<protein>
    <submittedName>
        <fullName evidence="2">Uncharacterized protein</fullName>
    </submittedName>
</protein>
<feature type="signal peptide" evidence="1">
    <location>
        <begin position="1"/>
        <end position="17"/>
    </location>
</feature>
<proteinExistence type="predicted"/>
<name>A0A284QRG2_ARMOS</name>
<feature type="chain" id="PRO_5012741203" evidence="1">
    <location>
        <begin position="18"/>
        <end position="210"/>
    </location>
</feature>
<keyword evidence="1" id="KW-0732">Signal</keyword>
<dbReference type="Proteomes" id="UP000219338">
    <property type="component" value="Unassembled WGS sequence"/>
</dbReference>
<accession>A0A284QRG2</accession>
<sequence>MIVTTWIPFLLNHFVQAEGIEYRASSWCKFGIRETGLSSVAIGRNLYSNPEAAAALLNQNSNLSGIIGLLQTRSLELGSESTQVHPTVDDASVPIVSCRFLANVKGHLGERFFELLDRNEGWIRAIDSLPISTRHRIILGNIHLGDYDSESTPIVFYTLTSTHIEMNTRQRLERGLPRTQDARDTSGPRHGDIIKIRYTQARSLSSPVEL</sequence>
<gene>
    <name evidence="2" type="ORF">ARMOST_02320</name>
</gene>
<dbReference type="EMBL" id="FUEG01000001">
    <property type="protein sequence ID" value="SJK99037.1"/>
    <property type="molecule type" value="Genomic_DNA"/>
</dbReference>
<reference evidence="3" key="1">
    <citation type="journal article" date="2017" name="Nat. Ecol. Evol.">
        <title>Genome expansion and lineage-specific genetic innovations in the forest pathogenic fungi Armillaria.</title>
        <authorList>
            <person name="Sipos G."/>
            <person name="Prasanna A.N."/>
            <person name="Walter M.C."/>
            <person name="O'Connor E."/>
            <person name="Balint B."/>
            <person name="Krizsan K."/>
            <person name="Kiss B."/>
            <person name="Hess J."/>
            <person name="Varga T."/>
            <person name="Slot J."/>
            <person name="Riley R."/>
            <person name="Boka B."/>
            <person name="Rigling D."/>
            <person name="Barry K."/>
            <person name="Lee J."/>
            <person name="Mihaltcheva S."/>
            <person name="LaButti K."/>
            <person name="Lipzen A."/>
            <person name="Waldron R."/>
            <person name="Moloney N.M."/>
            <person name="Sperisen C."/>
            <person name="Kredics L."/>
            <person name="Vagvoelgyi C."/>
            <person name="Patrignani A."/>
            <person name="Fitzpatrick D."/>
            <person name="Nagy I."/>
            <person name="Doyle S."/>
            <person name="Anderson J.B."/>
            <person name="Grigoriev I.V."/>
            <person name="Gueldener U."/>
            <person name="Muensterkoetter M."/>
            <person name="Nagy L.G."/>
        </authorList>
    </citation>
    <scope>NUCLEOTIDE SEQUENCE [LARGE SCALE GENOMIC DNA]</scope>
    <source>
        <strain evidence="3">C18/9</strain>
    </source>
</reference>
<evidence type="ECO:0000256" key="1">
    <source>
        <dbReference type="SAM" id="SignalP"/>
    </source>
</evidence>
<evidence type="ECO:0000313" key="2">
    <source>
        <dbReference type="EMBL" id="SJK99037.1"/>
    </source>
</evidence>